<name>A0A3L6ZL60_9MICO</name>
<evidence type="ECO:0000313" key="1">
    <source>
        <dbReference type="EMBL" id="RLP68719.1"/>
    </source>
</evidence>
<dbReference type="AlphaFoldDB" id="A0A3L6ZL60"/>
<organism evidence="1 2">
    <name type="scientific">Mycetocola reblochoni</name>
    <dbReference type="NCBI Taxonomy" id="331618"/>
    <lineage>
        <taxon>Bacteria</taxon>
        <taxon>Bacillati</taxon>
        <taxon>Actinomycetota</taxon>
        <taxon>Actinomycetes</taxon>
        <taxon>Micrococcales</taxon>
        <taxon>Microbacteriaceae</taxon>
        <taxon>Mycetocola</taxon>
    </lineage>
</organism>
<protein>
    <submittedName>
        <fullName evidence="1">Uncharacterized protein</fullName>
    </submittedName>
</protein>
<accession>A0A3L6ZL60</accession>
<proteinExistence type="predicted"/>
<sequence length="127" mass="13906">MVRAILDVVCEAQTSSDIPAEEQRDIAHHLLEWMLDTDVNPSTPDAAATAEHAIGVMIAEIFISESDEFSSTGSVSREDFIDEVYDTSHHLAARANLSDTGASPDAIDSAIERGLRYLRRIYKDGAE</sequence>
<comment type="caution">
    <text evidence="1">The sequence shown here is derived from an EMBL/GenBank/DDBJ whole genome shotgun (WGS) entry which is preliminary data.</text>
</comment>
<reference evidence="1 2" key="1">
    <citation type="submission" date="2018-10" db="EMBL/GenBank/DDBJ databases">
        <authorList>
            <person name="Li J."/>
        </authorList>
    </citation>
    <scope>NUCLEOTIDE SEQUENCE [LARGE SCALE GENOMIC DNA]</scope>
    <source>
        <strain evidence="1 2">JCM 30549</strain>
    </source>
</reference>
<gene>
    <name evidence="1" type="ORF">D9V30_09150</name>
</gene>
<dbReference type="Proteomes" id="UP000275395">
    <property type="component" value="Unassembled WGS sequence"/>
</dbReference>
<evidence type="ECO:0000313" key="2">
    <source>
        <dbReference type="Proteomes" id="UP000275395"/>
    </source>
</evidence>
<dbReference type="EMBL" id="RCUW01000007">
    <property type="protein sequence ID" value="RLP68719.1"/>
    <property type="molecule type" value="Genomic_DNA"/>
</dbReference>